<feature type="region of interest" description="Disordered" evidence="1">
    <location>
        <begin position="1"/>
        <end position="21"/>
    </location>
</feature>
<accession>A0A9J6F8C4</accession>
<protein>
    <recommendedName>
        <fullName evidence="4">Retrotransposon gag domain-containing protein</fullName>
    </recommendedName>
</protein>
<reference evidence="2" key="1">
    <citation type="journal article" date="2020" name="Cell">
        <title>Large-Scale Comparative Analyses of Tick Genomes Elucidate Their Genetic Diversity and Vector Capacities.</title>
        <authorList>
            <consortium name="Tick Genome and Microbiome Consortium (TIGMIC)"/>
            <person name="Jia N."/>
            <person name="Wang J."/>
            <person name="Shi W."/>
            <person name="Du L."/>
            <person name="Sun Y."/>
            <person name="Zhan W."/>
            <person name="Jiang J.F."/>
            <person name="Wang Q."/>
            <person name="Zhang B."/>
            <person name="Ji P."/>
            <person name="Bell-Sakyi L."/>
            <person name="Cui X.M."/>
            <person name="Yuan T.T."/>
            <person name="Jiang B.G."/>
            <person name="Yang W.F."/>
            <person name="Lam T.T."/>
            <person name="Chang Q.C."/>
            <person name="Ding S.J."/>
            <person name="Wang X.J."/>
            <person name="Zhu J.G."/>
            <person name="Ruan X.D."/>
            <person name="Zhao L."/>
            <person name="Wei J.T."/>
            <person name="Ye R.Z."/>
            <person name="Que T.C."/>
            <person name="Du C.H."/>
            <person name="Zhou Y.H."/>
            <person name="Cheng J.X."/>
            <person name="Dai P.F."/>
            <person name="Guo W.B."/>
            <person name="Han X.H."/>
            <person name="Huang E.J."/>
            <person name="Li L.F."/>
            <person name="Wei W."/>
            <person name="Gao Y.C."/>
            <person name="Liu J.Z."/>
            <person name="Shao H.Z."/>
            <person name="Wang X."/>
            <person name="Wang C.C."/>
            <person name="Yang T.C."/>
            <person name="Huo Q.B."/>
            <person name="Li W."/>
            <person name="Chen H.Y."/>
            <person name="Chen S.E."/>
            <person name="Zhou L.G."/>
            <person name="Ni X.B."/>
            <person name="Tian J.H."/>
            <person name="Sheng Y."/>
            <person name="Liu T."/>
            <person name="Pan Y.S."/>
            <person name="Xia L.Y."/>
            <person name="Li J."/>
            <person name="Zhao F."/>
            <person name="Cao W.C."/>
        </authorList>
    </citation>
    <scope>NUCLEOTIDE SEQUENCE</scope>
    <source>
        <strain evidence="2">Rmic-2018</strain>
    </source>
</reference>
<proteinExistence type="predicted"/>
<evidence type="ECO:0000313" key="2">
    <source>
        <dbReference type="EMBL" id="KAH8042593.1"/>
    </source>
</evidence>
<dbReference type="AlphaFoldDB" id="A0A9J6F8C4"/>
<evidence type="ECO:0008006" key="4">
    <source>
        <dbReference type="Google" id="ProtNLM"/>
    </source>
</evidence>
<keyword evidence="3" id="KW-1185">Reference proteome</keyword>
<organism evidence="2 3">
    <name type="scientific">Rhipicephalus microplus</name>
    <name type="common">Cattle tick</name>
    <name type="synonym">Boophilus microplus</name>
    <dbReference type="NCBI Taxonomy" id="6941"/>
    <lineage>
        <taxon>Eukaryota</taxon>
        <taxon>Metazoa</taxon>
        <taxon>Ecdysozoa</taxon>
        <taxon>Arthropoda</taxon>
        <taxon>Chelicerata</taxon>
        <taxon>Arachnida</taxon>
        <taxon>Acari</taxon>
        <taxon>Parasitiformes</taxon>
        <taxon>Ixodida</taxon>
        <taxon>Ixodoidea</taxon>
        <taxon>Ixodidae</taxon>
        <taxon>Rhipicephalinae</taxon>
        <taxon>Rhipicephalus</taxon>
        <taxon>Boophilus</taxon>
    </lineage>
</organism>
<dbReference type="EMBL" id="JABSTU010000001">
    <property type="protein sequence ID" value="KAH8042593.1"/>
    <property type="molecule type" value="Genomic_DNA"/>
</dbReference>
<evidence type="ECO:0000256" key="1">
    <source>
        <dbReference type="SAM" id="MobiDB-lite"/>
    </source>
</evidence>
<evidence type="ECO:0000313" key="3">
    <source>
        <dbReference type="Proteomes" id="UP000821866"/>
    </source>
</evidence>
<name>A0A9J6F8C4_RHIMP</name>
<gene>
    <name evidence="2" type="ORF">HPB51_024814</name>
</gene>
<dbReference type="Proteomes" id="UP000821866">
    <property type="component" value="Chromosome 1"/>
</dbReference>
<sequence>MGLKSNIMPDKAEKDPPAQDTSHIVEQLTALLERQATPDDNFRLPLAVHTYDRGTHGQKSIADFWQELEDYCNAQALTDETLLLRVLPVVLSGSAARWRRRQPFDSWSHFEQLFRAEFLPPD</sequence>
<reference evidence="2" key="2">
    <citation type="submission" date="2021-09" db="EMBL/GenBank/DDBJ databases">
        <authorList>
            <person name="Jia N."/>
            <person name="Wang J."/>
            <person name="Shi W."/>
            <person name="Du L."/>
            <person name="Sun Y."/>
            <person name="Zhan W."/>
            <person name="Jiang J."/>
            <person name="Wang Q."/>
            <person name="Zhang B."/>
            <person name="Ji P."/>
            <person name="Sakyi L.B."/>
            <person name="Cui X."/>
            <person name="Yuan T."/>
            <person name="Jiang B."/>
            <person name="Yang W."/>
            <person name="Lam T.T.-Y."/>
            <person name="Chang Q."/>
            <person name="Ding S."/>
            <person name="Wang X."/>
            <person name="Zhu J."/>
            <person name="Ruan X."/>
            <person name="Zhao L."/>
            <person name="Wei J."/>
            <person name="Que T."/>
            <person name="Du C."/>
            <person name="Cheng J."/>
            <person name="Dai P."/>
            <person name="Han X."/>
            <person name="Huang E."/>
            <person name="Gao Y."/>
            <person name="Liu J."/>
            <person name="Shao H."/>
            <person name="Ye R."/>
            <person name="Li L."/>
            <person name="Wei W."/>
            <person name="Wang X."/>
            <person name="Wang C."/>
            <person name="Huo Q."/>
            <person name="Li W."/>
            <person name="Guo W."/>
            <person name="Chen H."/>
            <person name="Chen S."/>
            <person name="Zhou L."/>
            <person name="Zhou L."/>
            <person name="Ni X."/>
            <person name="Tian J."/>
            <person name="Zhou Y."/>
            <person name="Sheng Y."/>
            <person name="Liu T."/>
            <person name="Pan Y."/>
            <person name="Xia L."/>
            <person name="Li J."/>
            <person name="Zhao F."/>
            <person name="Cao W."/>
        </authorList>
    </citation>
    <scope>NUCLEOTIDE SEQUENCE</scope>
    <source>
        <strain evidence="2">Rmic-2018</strain>
        <tissue evidence="2">Larvae</tissue>
    </source>
</reference>
<comment type="caution">
    <text evidence="2">The sequence shown here is derived from an EMBL/GenBank/DDBJ whole genome shotgun (WGS) entry which is preliminary data.</text>
</comment>